<feature type="compositionally biased region" description="Polar residues" evidence="1">
    <location>
        <begin position="23"/>
        <end position="37"/>
    </location>
</feature>
<protein>
    <submittedName>
        <fullName evidence="2">Uncharacterized protein</fullName>
    </submittedName>
</protein>
<proteinExistence type="predicted"/>
<evidence type="ECO:0000313" key="2">
    <source>
        <dbReference type="EnsemblPlants" id="Kaladp0094s0150.1.v1.1"/>
    </source>
</evidence>
<reference evidence="2" key="1">
    <citation type="submission" date="2021-01" db="UniProtKB">
        <authorList>
            <consortium name="EnsemblPlants"/>
        </authorList>
    </citation>
    <scope>IDENTIFICATION</scope>
</reference>
<dbReference type="AlphaFoldDB" id="A0A7N0V1N2"/>
<name>A0A7N0V1N2_KALFE</name>
<feature type="region of interest" description="Disordered" evidence="1">
    <location>
        <begin position="1"/>
        <end position="39"/>
    </location>
</feature>
<evidence type="ECO:0000313" key="3">
    <source>
        <dbReference type="Proteomes" id="UP000594263"/>
    </source>
</evidence>
<accession>A0A7N0V1N2</accession>
<keyword evidence="3" id="KW-1185">Reference proteome</keyword>
<organism evidence="2 3">
    <name type="scientific">Kalanchoe fedtschenkoi</name>
    <name type="common">Lavender scallops</name>
    <name type="synonym">South American air plant</name>
    <dbReference type="NCBI Taxonomy" id="63787"/>
    <lineage>
        <taxon>Eukaryota</taxon>
        <taxon>Viridiplantae</taxon>
        <taxon>Streptophyta</taxon>
        <taxon>Embryophyta</taxon>
        <taxon>Tracheophyta</taxon>
        <taxon>Spermatophyta</taxon>
        <taxon>Magnoliopsida</taxon>
        <taxon>eudicotyledons</taxon>
        <taxon>Gunneridae</taxon>
        <taxon>Pentapetalae</taxon>
        <taxon>Saxifragales</taxon>
        <taxon>Crassulaceae</taxon>
        <taxon>Kalanchoe</taxon>
    </lineage>
</organism>
<evidence type="ECO:0000256" key="1">
    <source>
        <dbReference type="SAM" id="MobiDB-lite"/>
    </source>
</evidence>
<sequence>MAADPPIESDEFFESPLRPPPITGTNTDTTDNVPHDSTSADDWEAIADLPPEKLLAPQVPPKLVSHTLENHTVKAPKRRGRGTFSYKKEKLYSDQVSCSSCPAGSLEVDGVESDDHSQNSDLNSCMFVMHSTNLVFVCVRTRNCCTYKSKVTCILLSVS</sequence>
<dbReference type="EnsemblPlants" id="Kaladp0094s0150.1.v1.1">
    <property type="protein sequence ID" value="Kaladp0094s0150.1.v1.1"/>
    <property type="gene ID" value="Kaladp0094s0150.v1.1"/>
</dbReference>
<dbReference type="Proteomes" id="UP000594263">
    <property type="component" value="Unplaced"/>
</dbReference>
<dbReference type="Gramene" id="Kaladp0094s0150.1.v1.1">
    <property type="protein sequence ID" value="Kaladp0094s0150.1.v1.1"/>
    <property type="gene ID" value="Kaladp0094s0150.v1.1"/>
</dbReference>